<dbReference type="InterPro" id="IPR036583">
    <property type="entry name" value="23S_rRNA_IVS_sf"/>
</dbReference>
<dbReference type="Proteomes" id="UP001239019">
    <property type="component" value="Unassembled WGS sequence"/>
</dbReference>
<dbReference type="CDD" id="cd16377">
    <property type="entry name" value="23S_rRNA_IVP_like"/>
    <property type="match status" value="1"/>
</dbReference>
<organism evidence="1 2">
    <name type="scientific">Natronospira bacteriovora</name>
    <dbReference type="NCBI Taxonomy" id="3069753"/>
    <lineage>
        <taxon>Bacteria</taxon>
        <taxon>Pseudomonadati</taxon>
        <taxon>Pseudomonadota</taxon>
        <taxon>Gammaproteobacteria</taxon>
        <taxon>Natronospirales</taxon>
        <taxon>Natronospiraceae</taxon>
        <taxon>Natronospira</taxon>
    </lineage>
</organism>
<evidence type="ECO:0000313" key="2">
    <source>
        <dbReference type="Proteomes" id="UP001239019"/>
    </source>
</evidence>
<protein>
    <submittedName>
        <fullName evidence="1">Four helix bundle protein</fullName>
    </submittedName>
</protein>
<dbReference type="InterPro" id="IPR012657">
    <property type="entry name" value="23S_rRNA-intervening_sequence"/>
</dbReference>
<dbReference type="PANTHER" id="PTHR38471">
    <property type="entry name" value="FOUR HELIX BUNDLE PROTEIN"/>
    <property type="match status" value="1"/>
</dbReference>
<sequence length="119" mass="13413">MRRFEDLVAWQKARALTRAIYQHTSRGQFERDLGLCGQIQRAAVSVMSNLAEGFERGSSRDFHRFLVIAKASCAELRSQLYVALDNGYLTQSEFEALSKMSLEVSKVIGGLRAAVSRQR</sequence>
<dbReference type="Gene3D" id="1.20.1440.60">
    <property type="entry name" value="23S rRNA-intervening sequence"/>
    <property type="match status" value="1"/>
</dbReference>
<reference evidence="1 2" key="1">
    <citation type="submission" date="2023-08" db="EMBL/GenBank/DDBJ databases">
        <title>Whole-genome sequencing of halo(alkali)philic microorganisms from hypersaline lakes.</title>
        <authorList>
            <person name="Sorokin D.Y."/>
            <person name="Abbas B."/>
            <person name="Merkel A.Y."/>
        </authorList>
    </citation>
    <scope>NUCLEOTIDE SEQUENCE [LARGE SCALE GENOMIC DNA]</scope>
    <source>
        <strain evidence="1 2">AB-CW4</strain>
    </source>
</reference>
<dbReference type="PANTHER" id="PTHR38471:SF2">
    <property type="entry name" value="FOUR HELIX BUNDLE PROTEIN"/>
    <property type="match status" value="1"/>
</dbReference>
<dbReference type="Pfam" id="PF05635">
    <property type="entry name" value="23S_rRNA_IVP"/>
    <property type="match status" value="1"/>
</dbReference>
<dbReference type="SUPFAM" id="SSF158446">
    <property type="entry name" value="IVS-encoded protein-like"/>
    <property type="match status" value="1"/>
</dbReference>
<accession>A0ABU0W8P7</accession>
<name>A0ABU0W8P7_9GAMM</name>
<gene>
    <name evidence="1" type="ORF">RBH19_09565</name>
</gene>
<comment type="caution">
    <text evidence="1">The sequence shown here is derived from an EMBL/GenBank/DDBJ whole genome shotgun (WGS) entry which is preliminary data.</text>
</comment>
<dbReference type="NCBIfam" id="TIGR02436">
    <property type="entry name" value="four helix bundle protein"/>
    <property type="match status" value="1"/>
</dbReference>
<dbReference type="RefSeq" id="WP_306728623.1">
    <property type="nucleotide sequence ID" value="NZ_JAVDDT010000006.1"/>
</dbReference>
<evidence type="ECO:0000313" key="1">
    <source>
        <dbReference type="EMBL" id="MDQ2070123.1"/>
    </source>
</evidence>
<dbReference type="EMBL" id="JAVDDT010000006">
    <property type="protein sequence ID" value="MDQ2070123.1"/>
    <property type="molecule type" value="Genomic_DNA"/>
</dbReference>
<keyword evidence="2" id="KW-1185">Reference proteome</keyword>
<proteinExistence type="predicted"/>